<sequence length="79" mass="8982">MSKMVMKYFNLVENNNESLYKIDYDLGTMYVCFDKTKHEYTVTGDRPYSATDEISIVKPITQAIKRHSTLPQGVVSGLG</sequence>
<name>A0AAU7C5K2_9LACO</name>
<gene>
    <name evidence="1" type="ORF">ABC765_05540</name>
</gene>
<reference evidence="1" key="1">
    <citation type="submission" date="2024-04" db="EMBL/GenBank/DDBJ databases">
        <title>Limosilactobacillus allomucosae sp. nov., a novel species isolated from wild boar faecal samples as a potential probiotics for domestic pigs.</title>
        <authorList>
            <person name="Chen B."/>
        </authorList>
    </citation>
    <scope>NUCLEOTIDE SEQUENCE</scope>
    <source>
        <strain evidence="1">WILCCON 0051</strain>
    </source>
</reference>
<evidence type="ECO:0000313" key="1">
    <source>
        <dbReference type="EMBL" id="XBG96537.1"/>
    </source>
</evidence>
<accession>A0AAU7C5K2</accession>
<evidence type="ECO:0008006" key="2">
    <source>
        <dbReference type="Google" id="ProtNLM"/>
    </source>
</evidence>
<dbReference type="RefSeq" id="WP_347980895.1">
    <property type="nucleotide sequence ID" value="NZ_CP154878.1"/>
</dbReference>
<dbReference type="KEGG" id="lalo:ABC765_05540"/>
<dbReference type="AlphaFoldDB" id="A0AAU7C5K2"/>
<protein>
    <recommendedName>
        <fullName evidence="2">KTSC domain-containing protein</fullName>
    </recommendedName>
</protein>
<dbReference type="EMBL" id="CP154878">
    <property type="protein sequence ID" value="XBG96537.1"/>
    <property type="molecule type" value="Genomic_DNA"/>
</dbReference>
<proteinExistence type="predicted"/>
<organism evidence="1">
    <name type="scientific">Limosilactobacillus allomucosae</name>
    <dbReference type="NCBI Taxonomy" id="3142938"/>
    <lineage>
        <taxon>Bacteria</taxon>
        <taxon>Bacillati</taxon>
        <taxon>Bacillota</taxon>
        <taxon>Bacilli</taxon>
        <taxon>Lactobacillales</taxon>
        <taxon>Lactobacillaceae</taxon>
        <taxon>Limosilactobacillus</taxon>
    </lineage>
</organism>